<evidence type="ECO:0000313" key="5">
    <source>
        <dbReference type="EMBL" id="NJP41963.1"/>
    </source>
</evidence>
<dbReference type="Gene3D" id="1.10.10.10">
    <property type="entry name" value="Winged helix-like DNA-binding domain superfamily/Winged helix DNA-binding domain"/>
    <property type="match status" value="1"/>
</dbReference>
<dbReference type="EMBL" id="JAATEJ010000001">
    <property type="protein sequence ID" value="NJP41963.1"/>
    <property type="molecule type" value="Genomic_DNA"/>
</dbReference>
<dbReference type="Proteomes" id="UP000734511">
    <property type="component" value="Unassembled WGS sequence"/>
</dbReference>
<dbReference type="Pfam" id="PF01638">
    <property type="entry name" value="HxlR"/>
    <property type="match status" value="1"/>
</dbReference>
<dbReference type="PANTHER" id="PTHR33204:SF18">
    <property type="entry name" value="TRANSCRIPTIONAL REGULATORY PROTEIN"/>
    <property type="match status" value="1"/>
</dbReference>
<dbReference type="SUPFAM" id="SSF55718">
    <property type="entry name" value="SCP-like"/>
    <property type="match status" value="1"/>
</dbReference>
<dbReference type="PANTHER" id="PTHR33204">
    <property type="entry name" value="TRANSCRIPTIONAL REGULATOR, MARR FAMILY"/>
    <property type="match status" value="1"/>
</dbReference>
<sequence length="214" mass="22770">MPTTRSYRDACGIARALDVVGERWALLVVRELLLAPQRFSELRHALPHVSSNLLADRLRELEHNGVVRRGQAPAADPRAYELTERGRALEPILLALGDWGMAAPQPPPPASLSATSVLIFLQGAARPDPAAPPLDCRLELDDRVWTVRLAAGRAHVHPGATTTADVLLRTDPTTLSTLLTDPTTLPAACAAGTATVVGDPATVSRLLHAIPPPA</sequence>
<dbReference type="PROSITE" id="PS51118">
    <property type="entry name" value="HTH_HXLR"/>
    <property type="match status" value="1"/>
</dbReference>
<evidence type="ECO:0000256" key="1">
    <source>
        <dbReference type="ARBA" id="ARBA00023015"/>
    </source>
</evidence>
<protein>
    <submittedName>
        <fullName evidence="5">Transcriptional regulator</fullName>
    </submittedName>
</protein>
<dbReference type="SUPFAM" id="SSF46785">
    <property type="entry name" value="Winged helix' DNA-binding domain"/>
    <property type="match status" value="1"/>
</dbReference>
<keyword evidence="3" id="KW-0804">Transcription</keyword>
<dbReference type="RefSeq" id="WP_167980833.1">
    <property type="nucleotide sequence ID" value="NZ_JAATEJ010000001.1"/>
</dbReference>
<name>A0ABX0ZJX4_9ACTN</name>
<dbReference type="InterPro" id="IPR036390">
    <property type="entry name" value="WH_DNA-bd_sf"/>
</dbReference>
<keyword evidence="1" id="KW-0805">Transcription regulation</keyword>
<dbReference type="Gene3D" id="3.30.1050.10">
    <property type="entry name" value="SCP2 sterol-binding domain"/>
    <property type="match status" value="1"/>
</dbReference>
<keyword evidence="6" id="KW-1185">Reference proteome</keyword>
<evidence type="ECO:0000259" key="4">
    <source>
        <dbReference type="PROSITE" id="PS51118"/>
    </source>
</evidence>
<evidence type="ECO:0000256" key="2">
    <source>
        <dbReference type="ARBA" id="ARBA00023125"/>
    </source>
</evidence>
<dbReference type="InterPro" id="IPR036388">
    <property type="entry name" value="WH-like_DNA-bd_sf"/>
</dbReference>
<comment type="caution">
    <text evidence="5">The sequence shown here is derived from an EMBL/GenBank/DDBJ whole genome shotgun (WGS) entry which is preliminary data.</text>
</comment>
<organism evidence="5 6">
    <name type="scientific">Actinacidiphila epipremni</name>
    <dbReference type="NCBI Taxonomy" id="2053013"/>
    <lineage>
        <taxon>Bacteria</taxon>
        <taxon>Bacillati</taxon>
        <taxon>Actinomycetota</taxon>
        <taxon>Actinomycetes</taxon>
        <taxon>Kitasatosporales</taxon>
        <taxon>Streptomycetaceae</taxon>
        <taxon>Actinacidiphila</taxon>
    </lineage>
</organism>
<evidence type="ECO:0000256" key="3">
    <source>
        <dbReference type="ARBA" id="ARBA00023163"/>
    </source>
</evidence>
<dbReference type="InterPro" id="IPR036527">
    <property type="entry name" value="SCP2_sterol-bd_dom_sf"/>
</dbReference>
<evidence type="ECO:0000313" key="6">
    <source>
        <dbReference type="Proteomes" id="UP000734511"/>
    </source>
</evidence>
<reference evidence="5 6" key="1">
    <citation type="submission" date="2020-03" db="EMBL/GenBank/DDBJ databases">
        <title>WGS of actinomycetes isolated from Thailand.</title>
        <authorList>
            <person name="Thawai C."/>
        </authorList>
    </citation>
    <scope>NUCLEOTIDE SEQUENCE [LARGE SCALE GENOMIC DNA]</scope>
    <source>
        <strain evidence="5 6">PRB2-1</strain>
    </source>
</reference>
<dbReference type="InterPro" id="IPR002577">
    <property type="entry name" value="HTH_HxlR"/>
</dbReference>
<gene>
    <name evidence="5" type="ORF">HCN08_00800</name>
</gene>
<feature type="domain" description="HTH hxlR-type" evidence="4">
    <location>
        <begin position="11"/>
        <end position="108"/>
    </location>
</feature>
<keyword evidence="2" id="KW-0238">DNA-binding</keyword>
<proteinExistence type="predicted"/>
<accession>A0ABX0ZJX4</accession>